<dbReference type="Gene3D" id="1.25.40.10">
    <property type="entry name" value="Tetratricopeptide repeat domain"/>
    <property type="match status" value="1"/>
</dbReference>
<gene>
    <name evidence="2" type="ORF">PsB1_0336</name>
</gene>
<feature type="repeat" description="TPR" evidence="1">
    <location>
        <begin position="131"/>
        <end position="164"/>
    </location>
</feature>
<keyword evidence="3" id="KW-1185">Reference proteome</keyword>
<organism evidence="2 3">
    <name type="scientific">Candidatus Phycosocius spiralis</name>
    <dbReference type="NCBI Taxonomy" id="2815099"/>
    <lineage>
        <taxon>Bacteria</taxon>
        <taxon>Pseudomonadati</taxon>
        <taxon>Pseudomonadota</taxon>
        <taxon>Alphaproteobacteria</taxon>
        <taxon>Caulobacterales</taxon>
        <taxon>Caulobacterales incertae sedis</taxon>
        <taxon>Candidatus Phycosocius</taxon>
    </lineage>
</organism>
<dbReference type="PROSITE" id="PS50005">
    <property type="entry name" value="TPR"/>
    <property type="match status" value="1"/>
</dbReference>
<keyword evidence="1" id="KW-0802">TPR repeat</keyword>
<dbReference type="SMART" id="SM00028">
    <property type="entry name" value="TPR"/>
    <property type="match status" value="2"/>
</dbReference>
<proteinExistence type="predicted"/>
<reference evidence="2" key="1">
    <citation type="submission" date="2021-05" db="EMBL/GenBank/DDBJ databases">
        <authorList>
            <person name="Tanabe Y."/>
        </authorList>
    </citation>
    <scope>NUCLEOTIDE SEQUENCE</scope>
    <source>
        <strain evidence="2">BOTRYCO-1</strain>
    </source>
</reference>
<accession>A0ABQ4PT61</accession>
<protein>
    <recommendedName>
        <fullName evidence="4">Tetratricopeptide repeat protein</fullName>
    </recommendedName>
</protein>
<dbReference type="InterPro" id="IPR019734">
    <property type="entry name" value="TPR_rpt"/>
</dbReference>
<sequence>MHPPIDQGQADARVTDRGDLDLTPDQNLNLLFQGLARSGSAEEASRYEGEIILIFSRHPSPTITLLMTTAVHAAQIEDYETARNALQSIGELDPNFSEGQARLAAIAYQDGDLTQATLLLHRTLALEPRHFVAWAGLGLVLEDQGDYKGAEHAYMEALFYHPYLDSAKRGLMRMETQLDGLSL</sequence>
<dbReference type="SUPFAM" id="SSF48452">
    <property type="entry name" value="TPR-like"/>
    <property type="match status" value="1"/>
</dbReference>
<dbReference type="Proteomes" id="UP001161064">
    <property type="component" value="Unassembled WGS sequence"/>
</dbReference>
<dbReference type="RefSeq" id="WP_284358668.1">
    <property type="nucleotide sequence ID" value="NZ_BPFZ01000002.1"/>
</dbReference>
<dbReference type="EMBL" id="BPFZ01000002">
    <property type="protein sequence ID" value="GIU66182.1"/>
    <property type="molecule type" value="Genomic_DNA"/>
</dbReference>
<evidence type="ECO:0000256" key="1">
    <source>
        <dbReference type="PROSITE-ProRule" id="PRU00339"/>
    </source>
</evidence>
<comment type="caution">
    <text evidence="2">The sequence shown here is derived from an EMBL/GenBank/DDBJ whole genome shotgun (WGS) entry which is preliminary data.</text>
</comment>
<name>A0ABQ4PT61_9PROT</name>
<evidence type="ECO:0000313" key="3">
    <source>
        <dbReference type="Proteomes" id="UP001161064"/>
    </source>
</evidence>
<dbReference type="InterPro" id="IPR011990">
    <property type="entry name" value="TPR-like_helical_dom_sf"/>
</dbReference>
<evidence type="ECO:0000313" key="2">
    <source>
        <dbReference type="EMBL" id="GIU66182.1"/>
    </source>
</evidence>
<reference evidence="2" key="2">
    <citation type="journal article" date="2023" name="ISME Commun">
        <title>Characterization of a bloom-associated alphaproteobacterial lineage, 'Candidatus Phycosocius': insights into freshwater algal-bacterial interactions.</title>
        <authorList>
            <person name="Tanabe Y."/>
            <person name="Yamaguchi H."/>
            <person name="Yoshida M."/>
            <person name="Kai A."/>
            <person name="Okazaki Y."/>
        </authorList>
    </citation>
    <scope>NUCLEOTIDE SEQUENCE</scope>
    <source>
        <strain evidence="2">BOTRYCO-1</strain>
    </source>
</reference>
<evidence type="ECO:0008006" key="4">
    <source>
        <dbReference type="Google" id="ProtNLM"/>
    </source>
</evidence>